<dbReference type="Proteomes" id="UP001597374">
    <property type="component" value="Unassembled WGS sequence"/>
</dbReference>
<protein>
    <recommendedName>
        <fullName evidence="4">Glycosyltransferase RgtA/B/C/D-like domain-containing protein</fullName>
    </recommendedName>
</protein>
<dbReference type="RefSeq" id="WP_250431990.1">
    <property type="nucleotide sequence ID" value="NZ_JALPRR010000004.1"/>
</dbReference>
<evidence type="ECO:0008006" key="4">
    <source>
        <dbReference type="Google" id="ProtNLM"/>
    </source>
</evidence>
<feature type="transmembrane region" description="Helical" evidence="1">
    <location>
        <begin position="256"/>
        <end position="278"/>
    </location>
</feature>
<gene>
    <name evidence="2" type="ORF">ACFSKP_17530</name>
</gene>
<sequence length="440" mass="49358">MSVLVYVLNILLLAGMVWVLRKQSYTSSLGYAFYPGLVFKLSCGVLLGLLYQYHYGAGDTLTYFNGSLQLTALARQDSGAYLRLLLFNDFGSEALRASLPFTSFPDFSNSFFIIKIISLLNLLTGSSYYLNALYFSLFSFWGSAKLAAILSKYYPEARAAAIIAFLFFPSIIFWGSGLLKDGIMMGSMCWLVAFALELGKGQPVKPITLILLPFMLYIFVRMKLFLAAVLLPVLLAYLLIRWLAKYKPAFRKVGVQVMVLLMMTVLAGAALTQIGVIYNLDFIFEQVVKNHEVLLAQSLHGPHISLDNLEPTFASMLRHASEAFLSSIYRPFVWESRQSLYLLTGAENLLLLVLTVLSIASFVNGKYKVSLFYVALLIYILVAATMIGLSTPNFGSLSRYRIAFLPFLVYLLLQSYYARLVMERVAAAYTRLKARKTTHL</sequence>
<feature type="transmembrane region" description="Helical" evidence="1">
    <location>
        <begin position="157"/>
        <end position="176"/>
    </location>
</feature>
<keyword evidence="1" id="KW-0472">Membrane</keyword>
<dbReference type="EMBL" id="JBHUIM010000003">
    <property type="protein sequence ID" value="MFD2248074.1"/>
    <property type="molecule type" value="Genomic_DNA"/>
</dbReference>
<feature type="transmembrane region" description="Helical" evidence="1">
    <location>
        <begin position="33"/>
        <end position="53"/>
    </location>
</feature>
<feature type="transmembrane region" description="Helical" evidence="1">
    <location>
        <begin position="340"/>
        <end position="363"/>
    </location>
</feature>
<feature type="transmembrane region" description="Helical" evidence="1">
    <location>
        <begin position="370"/>
        <end position="390"/>
    </location>
</feature>
<keyword evidence="1" id="KW-1133">Transmembrane helix</keyword>
<keyword evidence="3" id="KW-1185">Reference proteome</keyword>
<feature type="transmembrane region" description="Helical" evidence="1">
    <location>
        <begin position="6"/>
        <end position="21"/>
    </location>
</feature>
<evidence type="ECO:0000313" key="3">
    <source>
        <dbReference type="Proteomes" id="UP001597374"/>
    </source>
</evidence>
<accession>A0ABW5D1P1</accession>
<feature type="transmembrane region" description="Helical" evidence="1">
    <location>
        <begin position="402"/>
        <end position="422"/>
    </location>
</feature>
<evidence type="ECO:0000313" key="2">
    <source>
        <dbReference type="EMBL" id="MFD2248074.1"/>
    </source>
</evidence>
<feature type="transmembrane region" description="Helical" evidence="1">
    <location>
        <begin position="226"/>
        <end position="244"/>
    </location>
</feature>
<proteinExistence type="predicted"/>
<keyword evidence="1" id="KW-0812">Transmembrane</keyword>
<comment type="caution">
    <text evidence="2">The sequence shown here is derived from an EMBL/GenBank/DDBJ whole genome shotgun (WGS) entry which is preliminary data.</text>
</comment>
<evidence type="ECO:0000256" key="1">
    <source>
        <dbReference type="SAM" id="Phobius"/>
    </source>
</evidence>
<reference evidence="3" key="1">
    <citation type="journal article" date="2019" name="Int. J. Syst. Evol. Microbiol.">
        <title>The Global Catalogue of Microorganisms (GCM) 10K type strain sequencing project: providing services to taxonomists for standard genome sequencing and annotation.</title>
        <authorList>
            <consortium name="The Broad Institute Genomics Platform"/>
            <consortium name="The Broad Institute Genome Sequencing Center for Infectious Disease"/>
            <person name="Wu L."/>
            <person name="Ma J."/>
        </authorList>
    </citation>
    <scope>NUCLEOTIDE SEQUENCE [LARGE SCALE GENOMIC DNA]</scope>
    <source>
        <strain evidence="3">CGMCC 4.1782</strain>
    </source>
</reference>
<organism evidence="2 3">
    <name type="scientific">Pontibacter ruber</name>
    <dbReference type="NCBI Taxonomy" id="1343895"/>
    <lineage>
        <taxon>Bacteria</taxon>
        <taxon>Pseudomonadati</taxon>
        <taxon>Bacteroidota</taxon>
        <taxon>Cytophagia</taxon>
        <taxon>Cytophagales</taxon>
        <taxon>Hymenobacteraceae</taxon>
        <taxon>Pontibacter</taxon>
    </lineage>
</organism>
<name>A0ABW5D1P1_9BACT</name>